<gene>
    <name evidence="1" type="ORF">R3Q59_29090</name>
</gene>
<proteinExistence type="predicted"/>
<dbReference type="EMBL" id="JAWLKA010000019">
    <property type="protein sequence ID" value="MDV6284552.1"/>
    <property type="molecule type" value="Genomic_DNA"/>
</dbReference>
<organism evidence="1 2">
    <name type="scientific">Rhodococcus jostii</name>
    <dbReference type="NCBI Taxonomy" id="132919"/>
    <lineage>
        <taxon>Bacteria</taxon>
        <taxon>Bacillati</taxon>
        <taxon>Actinomycetota</taxon>
        <taxon>Actinomycetes</taxon>
        <taxon>Mycobacteriales</taxon>
        <taxon>Nocardiaceae</taxon>
        <taxon>Rhodococcus</taxon>
    </lineage>
</organism>
<evidence type="ECO:0000313" key="1">
    <source>
        <dbReference type="EMBL" id="MDV6284552.1"/>
    </source>
</evidence>
<comment type="caution">
    <text evidence="1">The sequence shown here is derived from an EMBL/GenBank/DDBJ whole genome shotgun (WGS) entry which is preliminary data.</text>
</comment>
<dbReference type="Proteomes" id="UP001185737">
    <property type="component" value="Unassembled WGS sequence"/>
</dbReference>
<sequence length="79" mass="8735">MWIVKHVHQFNEHASASLVPPAFASYARIFHPAMTIDDVPVRWADVAAANGTTAHPVMEWGSLVGSWRTPEQPGAWQEA</sequence>
<name>A0ABU4CMP3_RHOJO</name>
<reference evidence="1 2" key="1">
    <citation type="submission" date="2023-10" db="EMBL/GenBank/DDBJ databases">
        <title>Development of a sustainable strategy for remediation of hydrocarbon-contaminated territories based on the waste exchange concept.</title>
        <authorList>
            <person name="Krivoruchko A."/>
        </authorList>
    </citation>
    <scope>NUCLEOTIDE SEQUENCE [LARGE SCALE GENOMIC DNA]</scope>
    <source>
        <strain evidence="1 2">IEGM 60</strain>
    </source>
</reference>
<keyword evidence="2" id="KW-1185">Reference proteome</keyword>
<evidence type="ECO:0000313" key="2">
    <source>
        <dbReference type="Proteomes" id="UP001185737"/>
    </source>
</evidence>
<accession>A0ABU4CMP3</accession>
<protein>
    <submittedName>
        <fullName evidence="1">Uncharacterized protein</fullName>
    </submittedName>
</protein>